<comment type="caution">
    <text evidence="6">The sequence shown here is derived from an EMBL/GenBank/DDBJ whole genome shotgun (WGS) entry which is preliminary data.</text>
</comment>
<reference evidence="7" key="1">
    <citation type="journal article" date="2019" name="Int. J. Syst. Evol. Microbiol.">
        <title>The Global Catalogue of Microorganisms (GCM) 10K type strain sequencing project: providing services to taxonomists for standard genome sequencing and annotation.</title>
        <authorList>
            <consortium name="The Broad Institute Genomics Platform"/>
            <consortium name="The Broad Institute Genome Sequencing Center for Infectious Disease"/>
            <person name="Wu L."/>
            <person name="Ma J."/>
        </authorList>
    </citation>
    <scope>NUCLEOTIDE SEQUENCE [LARGE SCALE GENOMIC DNA]</scope>
    <source>
        <strain evidence="7">CGMCC 4.7677</strain>
    </source>
</reference>
<keyword evidence="4 6" id="KW-0067">ATP-binding</keyword>
<evidence type="ECO:0000256" key="4">
    <source>
        <dbReference type="ARBA" id="ARBA00022840"/>
    </source>
</evidence>
<evidence type="ECO:0000256" key="3">
    <source>
        <dbReference type="ARBA" id="ARBA00022741"/>
    </source>
</evidence>
<dbReference type="Pfam" id="PF13732">
    <property type="entry name" value="DrrA1-3_C"/>
    <property type="match status" value="1"/>
</dbReference>
<sequence>MPAPALTIDRVSKRYGPVVALDEISFEVGPGELFGFVGSNGAGKTTTMRIVLGVLAADRGEVRFGGEPVTLATRTRIGYMPEERGLYPKMRVLDQLVYLAELHGLDNTRAHQAAEGWIERLGLRERRRDEVQKLSLGNQQRVQLAAALVHDPALLVLDEPFSGLDPIAVDVMSEVLREKAATGVPVVFSSHQLDLVERLCDRVGIIQKGRMVACGTVAELTDAAGSRLVVSAPEAAPGWAKELPGVRVVAEEPDRTVLELDPGVDDQHVLSAALATGAVREFRWRRPSLAELFRNVVTGSGE</sequence>
<keyword evidence="2" id="KW-0813">Transport</keyword>
<dbReference type="EMBL" id="BNAU01000004">
    <property type="protein sequence ID" value="GHF01706.1"/>
    <property type="molecule type" value="Genomic_DNA"/>
</dbReference>
<dbReference type="Proteomes" id="UP000605897">
    <property type="component" value="Unassembled WGS sequence"/>
</dbReference>
<dbReference type="InterPro" id="IPR025302">
    <property type="entry name" value="DrrA1/2-like_C"/>
</dbReference>
<dbReference type="Gene3D" id="3.40.50.300">
    <property type="entry name" value="P-loop containing nucleotide triphosphate hydrolases"/>
    <property type="match status" value="1"/>
</dbReference>
<gene>
    <name evidence="6" type="ORF">GCM10017786_38530</name>
</gene>
<evidence type="ECO:0000259" key="5">
    <source>
        <dbReference type="PROSITE" id="PS50893"/>
    </source>
</evidence>
<dbReference type="PANTHER" id="PTHR43335">
    <property type="entry name" value="ABC TRANSPORTER, ATP-BINDING PROTEIN"/>
    <property type="match status" value="1"/>
</dbReference>
<keyword evidence="7" id="KW-1185">Reference proteome</keyword>
<dbReference type="InterPro" id="IPR017871">
    <property type="entry name" value="ABC_transporter-like_CS"/>
</dbReference>
<dbReference type="Pfam" id="PF00005">
    <property type="entry name" value="ABC_tran"/>
    <property type="match status" value="1"/>
</dbReference>
<evidence type="ECO:0000313" key="6">
    <source>
        <dbReference type="EMBL" id="GHF01706.1"/>
    </source>
</evidence>
<accession>A0ABQ3J405</accession>
<feature type="domain" description="ABC transporter" evidence="5">
    <location>
        <begin position="6"/>
        <end position="233"/>
    </location>
</feature>
<dbReference type="GO" id="GO:0005524">
    <property type="term" value="F:ATP binding"/>
    <property type="evidence" value="ECO:0007669"/>
    <property type="project" value="UniProtKB-KW"/>
</dbReference>
<protein>
    <submittedName>
        <fullName evidence="6">ABC transporter ATP-binding protein</fullName>
    </submittedName>
</protein>
<evidence type="ECO:0000256" key="2">
    <source>
        <dbReference type="ARBA" id="ARBA00022448"/>
    </source>
</evidence>
<comment type="similarity">
    <text evidence="1">Belongs to the ABC transporter superfamily.</text>
</comment>
<evidence type="ECO:0000313" key="7">
    <source>
        <dbReference type="Proteomes" id="UP000605897"/>
    </source>
</evidence>
<evidence type="ECO:0000256" key="1">
    <source>
        <dbReference type="ARBA" id="ARBA00005417"/>
    </source>
</evidence>
<dbReference type="InterPro" id="IPR027417">
    <property type="entry name" value="P-loop_NTPase"/>
</dbReference>
<dbReference type="SUPFAM" id="SSF52540">
    <property type="entry name" value="P-loop containing nucleoside triphosphate hydrolases"/>
    <property type="match status" value="1"/>
</dbReference>
<keyword evidence="3" id="KW-0547">Nucleotide-binding</keyword>
<dbReference type="PROSITE" id="PS00211">
    <property type="entry name" value="ABC_TRANSPORTER_1"/>
    <property type="match status" value="1"/>
</dbReference>
<dbReference type="PROSITE" id="PS50893">
    <property type="entry name" value="ABC_TRANSPORTER_2"/>
    <property type="match status" value="1"/>
</dbReference>
<name>A0ABQ3J405_9PSEU</name>
<organism evidence="6 7">
    <name type="scientific">Amycolatopsis deserti</name>
    <dbReference type="NCBI Taxonomy" id="185696"/>
    <lineage>
        <taxon>Bacteria</taxon>
        <taxon>Bacillati</taxon>
        <taxon>Actinomycetota</taxon>
        <taxon>Actinomycetes</taxon>
        <taxon>Pseudonocardiales</taxon>
        <taxon>Pseudonocardiaceae</taxon>
        <taxon>Amycolatopsis</taxon>
    </lineage>
</organism>
<dbReference type="SMART" id="SM00382">
    <property type="entry name" value="AAA"/>
    <property type="match status" value="1"/>
</dbReference>
<dbReference type="InterPro" id="IPR003593">
    <property type="entry name" value="AAA+_ATPase"/>
</dbReference>
<proteinExistence type="inferred from homology"/>
<dbReference type="InterPro" id="IPR003439">
    <property type="entry name" value="ABC_transporter-like_ATP-bd"/>
</dbReference>
<dbReference type="PANTHER" id="PTHR43335:SF4">
    <property type="entry name" value="ABC TRANSPORTER, ATP-BINDING PROTEIN"/>
    <property type="match status" value="1"/>
</dbReference>
<dbReference type="RefSeq" id="WP_191245961.1">
    <property type="nucleotide sequence ID" value="NZ_BNAU01000004.1"/>
</dbReference>